<protein>
    <submittedName>
        <fullName evidence="7">MipA/OmpV family protein</fullName>
    </submittedName>
</protein>
<keyword evidence="5" id="KW-0998">Cell outer membrane</keyword>
<feature type="signal peptide" evidence="6">
    <location>
        <begin position="1"/>
        <end position="23"/>
    </location>
</feature>
<keyword evidence="3 6" id="KW-0732">Signal</keyword>
<dbReference type="PANTHER" id="PTHR38776">
    <property type="entry name" value="MLTA-INTERACTING PROTEIN-RELATED"/>
    <property type="match status" value="1"/>
</dbReference>
<evidence type="ECO:0000256" key="3">
    <source>
        <dbReference type="ARBA" id="ARBA00022729"/>
    </source>
</evidence>
<evidence type="ECO:0000256" key="2">
    <source>
        <dbReference type="ARBA" id="ARBA00005722"/>
    </source>
</evidence>
<comment type="caution">
    <text evidence="7">The sequence shown here is derived from an EMBL/GenBank/DDBJ whole genome shotgun (WGS) entry which is preliminary data.</text>
</comment>
<gene>
    <name evidence="7" type="ORF">ABUE30_05215</name>
</gene>
<feature type="chain" id="PRO_5045774428" evidence="6">
    <location>
        <begin position="24"/>
        <end position="258"/>
    </location>
</feature>
<dbReference type="RefSeq" id="WP_408622647.1">
    <property type="nucleotide sequence ID" value="NZ_JBEQCT010000002.1"/>
</dbReference>
<name>A0ABW9G4Z3_9GAMM</name>
<dbReference type="PANTHER" id="PTHR38776:SF1">
    <property type="entry name" value="MLTA-INTERACTING PROTEIN-RELATED"/>
    <property type="match status" value="1"/>
</dbReference>
<keyword evidence="4" id="KW-0472">Membrane</keyword>
<dbReference type="InterPro" id="IPR010583">
    <property type="entry name" value="MipA"/>
</dbReference>
<dbReference type="Proteomes" id="UP001629953">
    <property type="component" value="Unassembled WGS sequence"/>
</dbReference>
<comment type="subcellular location">
    <subcellularLocation>
        <location evidence="1">Cell outer membrane</location>
    </subcellularLocation>
</comment>
<keyword evidence="8" id="KW-1185">Reference proteome</keyword>
<evidence type="ECO:0000256" key="1">
    <source>
        <dbReference type="ARBA" id="ARBA00004442"/>
    </source>
</evidence>
<evidence type="ECO:0000256" key="6">
    <source>
        <dbReference type="SAM" id="SignalP"/>
    </source>
</evidence>
<dbReference type="EMBL" id="JBEQCT010000002">
    <property type="protein sequence ID" value="MFM2484469.1"/>
    <property type="molecule type" value="Genomic_DNA"/>
</dbReference>
<comment type="similarity">
    <text evidence="2">Belongs to the MipA/OmpV family.</text>
</comment>
<organism evidence="7 8">
    <name type="scientific">Celerinatantimonas yamalensis</name>
    <dbReference type="NCBI Taxonomy" id="559956"/>
    <lineage>
        <taxon>Bacteria</taxon>
        <taxon>Pseudomonadati</taxon>
        <taxon>Pseudomonadota</taxon>
        <taxon>Gammaproteobacteria</taxon>
        <taxon>Celerinatantimonadaceae</taxon>
        <taxon>Celerinatantimonas</taxon>
    </lineage>
</organism>
<evidence type="ECO:0000313" key="7">
    <source>
        <dbReference type="EMBL" id="MFM2484469.1"/>
    </source>
</evidence>
<evidence type="ECO:0000313" key="8">
    <source>
        <dbReference type="Proteomes" id="UP001629953"/>
    </source>
</evidence>
<dbReference type="Pfam" id="PF06629">
    <property type="entry name" value="MipA"/>
    <property type="match status" value="1"/>
</dbReference>
<reference evidence="7 8" key="1">
    <citation type="journal article" date="2013" name="Int. J. Syst. Evol. Microbiol.">
        <title>Celerinatantimonas yamalensis sp. nov., a cold-adapted diazotrophic bacterium from a cold permafrost brine.</title>
        <authorList>
            <person name="Shcherbakova V."/>
            <person name="Chuvilskaya N."/>
            <person name="Rivkina E."/>
            <person name="Demidov N."/>
            <person name="Uchaeva V."/>
            <person name="Suetin S."/>
            <person name="Suzina N."/>
            <person name="Gilichinsky D."/>
        </authorList>
    </citation>
    <scope>NUCLEOTIDE SEQUENCE [LARGE SCALE GENOMIC DNA]</scope>
    <source>
        <strain evidence="7 8">C7</strain>
    </source>
</reference>
<accession>A0ABW9G4Z3</accession>
<evidence type="ECO:0000256" key="5">
    <source>
        <dbReference type="ARBA" id="ARBA00023237"/>
    </source>
</evidence>
<evidence type="ECO:0000256" key="4">
    <source>
        <dbReference type="ARBA" id="ARBA00023136"/>
    </source>
</evidence>
<sequence>MKHKNRILACALPLLSLSPLVYAAPNDGVQIGAFIAHAPRYSGSNDSHLQILPLVSAKMGMFFLDFHRGLGVHLDLTNHWYVEQSLGYRGTRKDSDSNWGNGSDYLKGMGKTDSAWTSTTTFGYAFNPYISADVSATTALNHDQGINYVPTISGQFPLPNQFRLIAKASWLLATHNYTQTFYGVNTTQSQQTGFARYHSAGGGYGHQLSLGLIKLIGENMTASLLVGYTHLSDKVARSDVVQDNNNLTTVLALSYRIW</sequence>
<proteinExistence type="inferred from homology"/>